<feature type="domain" description="Major facilitator superfamily (MFS) profile" evidence="8">
    <location>
        <begin position="13"/>
        <end position="393"/>
    </location>
</feature>
<evidence type="ECO:0000313" key="9">
    <source>
        <dbReference type="EMBL" id="RDH45950.1"/>
    </source>
</evidence>
<feature type="transmembrane region" description="Helical" evidence="7">
    <location>
        <begin position="365"/>
        <end position="384"/>
    </location>
</feature>
<dbReference type="InterPro" id="IPR011701">
    <property type="entry name" value="MFS"/>
</dbReference>
<feature type="transmembrane region" description="Helical" evidence="7">
    <location>
        <begin position="102"/>
        <end position="124"/>
    </location>
</feature>
<dbReference type="SUPFAM" id="SSF103473">
    <property type="entry name" value="MFS general substrate transporter"/>
    <property type="match status" value="1"/>
</dbReference>
<evidence type="ECO:0000256" key="7">
    <source>
        <dbReference type="SAM" id="Phobius"/>
    </source>
</evidence>
<evidence type="ECO:0000256" key="4">
    <source>
        <dbReference type="ARBA" id="ARBA00022692"/>
    </source>
</evidence>
<sequence length="455" mass="49356">MSSSVMNKTERKVTFSLAGVFAMRMLGLFMILPVLTVYGDQLIGATPALLGLAMGAYGVTQAILQIPFGFLSDRVGRKPIIFAGLILLMLGSIVAANSESVYGVIIGRALQGAGAVASAIMALVSDLTREEQRTKAMALIGMSIGLSFCIAMVAGPLVTQWWGLTGLFSFNGLLALIAMVLVWRVPTPVQQLQHRDTFPVISEIRQVLANTDLLRLDLGIFVLHFVLMALFVALPLALERLAGLPREQHWWVYLITLLSSFVAMLPFIILAEKKRKLKPVFLGALCLLIISLVSMLWSSNHFTGLLLNIFLFFMAFNWLEASLPSMVSKLAPAGRKGTAIGIYSTCQFLGAALGGIAGGLVYQRYGFTGVISMAALVAVIWWVISWSMTTPPYLTTLMVNLKPVNDQSVADVSAALSAIHGVQEVVVIAEEQSAYLKVDRARLDMQALQAFELKA</sequence>
<evidence type="ECO:0000256" key="1">
    <source>
        <dbReference type="ARBA" id="ARBA00004651"/>
    </source>
</evidence>
<feature type="transmembrane region" description="Helical" evidence="7">
    <location>
        <begin position="136"/>
        <end position="155"/>
    </location>
</feature>
<evidence type="ECO:0000256" key="5">
    <source>
        <dbReference type="ARBA" id="ARBA00022989"/>
    </source>
</evidence>
<dbReference type="EMBL" id="NDXW01000001">
    <property type="protein sequence ID" value="RDH45950.1"/>
    <property type="molecule type" value="Genomic_DNA"/>
</dbReference>
<keyword evidence="2" id="KW-0813">Transport</keyword>
<dbReference type="PROSITE" id="PS50850">
    <property type="entry name" value="MFS"/>
    <property type="match status" value="1"/>
</dbReference>
<dbReference type="Proteomes" id="UP000257039">
    <property type="component" value="Unassembled WGS sequence"/>
</dbReference>
<keyword evidence="4 7" id="KW-0812">Transmembrane</keyword>
<dbReference type="InterPro" id="IPR020846">
    <property type="entry name" value="MFS_dom"/>
</dbReference>
<dbReference type="GO" id="GO:0022857">
    <property type="term" value="F:transmembrane transporter activity"/>
    <property type="evidence" value="ECO:0007669"/>
    <property type="project" value="InterPro"/>
</dbReference>
<comment type="subcellular location">
    <subcellularLocation>
        <location evidence="1">Cell membrane</location>
        <topology evidence="1">Multi-pass membrane protein</topology>
    </subcellularLocation>
</comment>
<dbReference type="RefSeq" id="WP_094788820.1">
    <property type="nucleotide sequence ID" value="NZ_NDXW01000001.1"/>
</dbReference>
<evidence type="ECO:0000256" key="2">
    <source>
        <dbReference type="ARBA" id="ARBA00022448"/>
    </source>
</evidence>
<dbReference type="Gene3D" id="3.30.70.100">
    <property type="match status" value="1"/>
</dbReference>
<dbReference type="Pfam" id="PF07690">
    <property type="entry name" value="MFS_1"/>
    <property type="match status" value="1"/>
</dbReference>
<proteinExistence type="predicted"/>
<feature type="transmembrane region" description="Helical" evidence="7">
    <location>
        <begin position="250"/>
        <end position="270"/>
    </location>
</feature>
<accession>A0A4P9VVM8</accession>
<dbReference type="GO" id="GO:0005886">
    <property type="term" value="C:plasma membrane"/>
    <property type="evidence" value="ECO:0007669"/>
    <property type="project" value="UniProtKB-SubCell"/>
</dbReference>
<dbReference type="InterPro" id="IPR054152">
    <property type="entry name" value="YajR_YAM"/>
</dbReference>
<feature type="transmembrane region" description="Helical" evidence="7">
    <location>
        <begin position="12"/>
        <end position="36"/>
    </location>
</feature>
<dbReference type="PANTHER" id="PTHR23517">
    <property type="entry name" value="RESISTANCE PROTEIN MDTM, PUTATIVE-RELATED-RELATED"/>
    <property type="match status" value="1"/>
</dbReference>
<dbReference type="AlphaFoldDB" id="A0A4P9VVM8"/>
<feature type="transmembrane region" description="Helical" evidence="7">
    <location>
        <begin position="161"/>
        <end position="183"/>
    </location>
</feature>
<feature type="transmembrane region" description="Helical" evidence="7">
    <location>
        <begin position="218"/>
        <end position="238"/>
    </location>
</feature>
<reference evidence="9 10" key="1">
    <citation type="submission" date="2017-04" db="EMBL/GenBank/DDBJ databases">
        <title>Draft genome sequence of Zooshikella ganghwensis VG4 isolated from Red Sea sediments.</title>
        <authorList>
            <person name="Rehman Z."/>
            <person name="Alam I."/>
            <person name="Kamau A."/>
            <person name="Bajic V."/>
            <person name="Leiknes T."/>
        </authorList>
    </citation>
    <scope>NUCLEOTIDE SEQUENCE [LARGE SCALE GENOMIC DNA]</scope>
    <source>
        <strain evidence="9 10">VG4</strain>
    </source>
</reference>
<feature type="transmembrane region" description="Helical" evidence="7">
    <location>
        <begin position="48"/>
        <end position="68"/>
    </location>
</feature>
<evidence type="ECO:0000256" key="6">
    <source>
        <dbReference type="ARBA" id="ARBA00023136"/>
    </source>
</evidence>
<feature type="transmembrane region" description="Helical" evidence="7">
    <location>
        <begin position="340"/>
        <end position="359"/>
    </location>
</feature>
<feature type="transmembrane region" description="Helical" evidence="7">
    <location>
        <begin position="80"/>
        <end position="96"/>
    </location>
</feature>
<keyword evidence="5 7" id="KW-1133">Transmembrane helix</keyword>
<keyword evidence="10" id="KW-1185">Reference proteome</keyword>
<dbReference type="CDD" id="cd17472">
    <property type="entry name" value="MFS_YajR_like"/>
    <property type="match status" value="1"/>
</dbReference>
<feature type="transmembrane region" description="Helical" evidence="7">
    <location>
        <begin position="302"/>
        <end position="319"/>
    </location>
</feature>
<dbReference type="Pfam" id="PF21987">
    <property type="entry name" value="YajR_YAM"/>
    <property type="match status" value="1"/>
</dbReference>
<keyword evidence="6 7" id="KW-0472">Membrane</keyword>
<comment type="caution">
    <text evidence="9">The sequence shown here is derived from an EMBL/GenBank/DDBJ whole genome shotgun (WGS) entry which is preliminary data.</text>
</comment>
<protein>
    <submittedName>
        <fullName evidence="9">MFS transporter</fullName>
    </submittedName>
</protein>
<organism evidence="9 10">
    <name type="scientific">Zooshikella ganghwensis</name>
    <dbReference type="NCBI Taxonomy" id="202772"/>
    <lineage>
        <taxon>Bacteria</taxon>
        <taxon>Pseudomonadati</taxon>
        <taxon>Pseudomonadota</taxon>
        <taxon>Gammaproteobacteria</taxon>
        <taxon>Oceanospirillales</taxon>
        <taxon>Zooshikellaceae</taxon>
        <taxon>Zooshikella</taxon>
    </lineage>
</organism>
<dbReference type="Gene3D" id="1.20.1250.20">
    <property type="entry name" value="MFS general substrate transporter like domains"/>
    <property type="match status" value="1"/>
</dbReference>
<dbReference type="InterPro" id="IPR050171">
    <property type="entry name" value="MFS_Transporters"/>
</dbReference>
<gene>
    <name evidence="9" type="ORF">B9G39_22215</name>
</gene>
<evidence type="ECO:0000259" key="8">
    <source>
        <dbReference type="PROSITE" id="PS50850"/>
    </source>
</evidence>
<feature type="transmembrane region" description="Helical" evidence="7">
    <location>
        <begin position="277"/>
        <end position="296"/>
    </location>
</feature>
<keyword evidence="3" id="KW-1003">Cell membrane</keyword>
<name>A0A4P9VVM8_9GAMM</name>
<evidence type="ECO:0000313" key="10">
    <source>
        <dbReference type="Proteomes" id="UP000257039"/>
    </source>
</evidence>
<dbReference type="InterPro" id="IPR036259">
    <property type="entry name" value="MFS_trans_sf"/>
</dbReference>
<evidence type="ECO:0000256" key="3">
    <source>
        <dbReference type="ARBA" id="ARBA00022475"/>
    </source>
</evidence>
<dbReference type="PANTHER" id="PTHR23517:SF2">
    <property type="entry name" value="MULTIDRUG RESISTANCE PROTEIN MDTH"/>
    <property type="match status" value="1"/>
</dbReference>